<evidence type="ECO:0000256" key="7">
    <source>
        <dbReference type="ARBA" id="ARBA00023326"/>
    </source>
</evidence>
<dbReference type="EMBL" id="PZQS01000002">
    <property type="protein sequence ID" value="PVD36896.1"/>
    <property type="molecule type" value="Genomic_DNA"/>
</dbReference>
<evidence type="ECO:0000313" key="13">
    <source>
        <dbReference type="Proteomes" id="UP000245119"/>
    </source>
</evidence>
<dbReference type="STRING" id="400727.A0A2T7PTZ3"/>
<evidence type="ECO:0000256" key="5">
    <source>
        <dbReference type="ARBA" id="ARBA00023277"/>
    </source>
</evidence>
<keyword evidence="5 8" id="KW-0119">Carbohydrate metabolism</keyword>
<evidence type="ECO:0000256" key="9">
    <source>
        <dbReference type="RuleBase" id="RU361166"/>
    </source>
</evidence>
<keyword evidence="9" id="KW-0732">Signal</keyword>
<feature type="active site" evidence="8">
    <location>
        <position position="437"/>
    </location>
</feature>
<name>A0A2T7PTZ3_POMCA</name>
<dbReference type="Proteomes" id="UP000245119">
    <property type="component" value="Linkage Group LG2"/>
</dbReference>
<feature type="active site" evidence="8">
    <location>
        <position position="428"/>
    </location>
</feature>
<dbReference type="InterPro" id="IPR033126">
    <property type="entry name" value="Glyco_hydro_9_Asp/Glu_AS"/>
</dbReference>
<feature type="region of interest" description="Disordered" evidence="10">
    <location>
        <begin position="26"/>
        <end position="48"/>
    </location>
</feature>
<dbReference type="PROSITE" id="PS00698">
    <property type="entry name" value="GH9_3"/>
    <property type="match status" value="1"/>
</dbReference>
<evidence type="ECO:0000256" key="4">
    <source>
        <dbReference type="ARBA" id="ARBA00023001"/>
    </source>
</evidence>
<dbReference type="AlphaFoldDB" id="A0A2T7PTZ3"/>
<dbReference type="InterPro" id="IPR001701">
    <property type="entry name" value="Glyco_hydro_9"/>
</dbReference>
<keyword evidence="6 8" id="KW-0326">Glycosidase</keyword>
<organism evidence="12 13">
    <name type="scientific">Pomacea canaliculata</name>
    <name type="common">Golden apple snail</name>
    <dbReference type="NCBI Taxonomy" id="400727"/>
    <lineage>
        <taxon>Eukaryota</taxon>
        <taxon>Metazoa</taxon>
        <taxon>Spiralia</taxon>
        <taxon>Lophotrochozoa</taxon>
        <taxon>Mollusca</taxon>
        <taxon>Gastropoda</taxon>
        <taxon>Caenogastropoda</taxon>
        <taxon>Architaenioglossa</taxon>
        <taxon>Ampullarioidea</taxon>
        <taxon>Ampullariidae</taxon>
        <taxon>Pomacea</taxon>
    </lineage>
</organism>
<evidence type="ECO:0000256" key="6">
    <source>
        <dbReference type="ARBA" id="ARBA00023295"/>
    </source>
</evidence>
<evidence type="ECO:0000313" key="12">
    <source>
        <dbReference type="EMBL" id="PVD36896.1"/>
    </source>
</evidence>
<dbReference type="InterPro" id="IPR008928">
    <property type="entry name" value="6-hairpin_glycosidase_sf"/>
</dbReference>
<dbReference type="GO" id="GO:0030245">
    <property type="term" value="P:cellulose catabolic process"/>
    <property type="evidence" value="ECO:0007669"/>
    <property type="project" value="UniProtKB-KW"/>
</dbReference>
<gene>
    <name evidence="12" type="ORF">C0Q70_03887</name>
</gene>
<accession>A0A2T7PTZ3</accession>
<evidence type="ECO:0000256" key="8">
    <source>
        <dbReference type="PROSITE-ProRule" id="PRU10060"/>
    </source>
</evidence>
<evidence type="ECO:0000256" key="2">
    <source>
        <dbReference type="ARBA" id="ARBA00007072"/>
    </source>
</evidence>
<feature type="chain" id="PRO_5015374394" description="Endoglucanase" evidence="9">
    <location>
        <begin position="23"/>
        <end position="460"/>
    </location>
</feature>
<dbReference type="OrthoDB" id="10257085at2759"/>
<feature type="domain" description="Glycoside hydrolase family 9" evidence="11">
    <location>
        <begin position="49"/>
        <end position="278"/>
    </location>
</feature>
<evidence type="ECO:0000256" key="1">
    <source>
        <dbReference type="ARBA" id="ARBA00000966"/>
    </source>
</evidence>
<proteinExistence type="inferred from homology"/>
<dbReference type="Gene3D" id="1.50.10.10">
    <property type="match status" value="1"/>
</dbReference>
<keyword evidence="13" id="KW-1185">Reference proteome</keyword>
<feature type="signal peptide" evidence="9">
    <location>
        <begin position="1"/>
        <end position="22"/>
    </location>
</feature>
<keyword evidence="4 9" id="KW-0136">Cellulose degradation</keyword>
<dbReference type="Pfam" id="PF00759">
    <property type="entry name" value="Glyco_hydro_9"/>
    <property type="match status" value="2"/>
</dbReference>
<sequence length="460" mass="51103">MMAPMLVFVLTVVLLRIEPIRGLESGASDTRRRAPEASSTPAGPPPKRYNEALRLSNLFYYAQRSGKLPANNPVPWRKDSALLDCVVGGFYDAGDHVKFGFPFGAAMTMLLWGVVRFRDGYVYAGQLDDVYTISKWGLDYMVNSWDPFREELVIQVGDGDIDHQFWGRPEDMTMPRPCLKIGVNRDGSDVAADYAAALAAGSIVFREKGDVQYARELLLTAESIYDFAVNNRGLYSNTLSAAQQQYYRSTNDKDEMCVAGVWLFKATGDDKYLYQAELAAVRGHREAHVRGGYRSFLKGWQPGGFVQYTPCGLAWSEQTYWGSNRHAANVAFAALVAAEDGIAPEVNRKWAAEQINYILGDNPHDGGCFSYEIGYGNKYPLRPHHRAASCPDPPATCDQRNLNTDNPSPHILYGGLVGGPILNDGYNDTRPDYVHNEVALDYNSGFQSALAGRWRCNTLL</sequence>
<reference evidence="12 13" key="1">
    <citation type="submission" date="2018-04" db="EMBL/GenBank/DDBJ databases">
        <title>The genome of golden apple snail Pomacea canaliculata provides insight into stress tolerance and invasive adaptation.</title>
        <authorList>
            <person name="Liu C."/>
            <person name="Liu B."/>
            <person name="Ren Y."/>
            <person name="Zhang Y."/>
            <person name="Wang H."/>
            <person name="Li S."/>
            <person name="Jiang F."/>
            <person name="Yin L."/>
            <person name="Zhang G."/>
            <person name="Qian W."/>
            <person name="Fan W."/>
        </authorList>
    </citation>
    <scope>NUCLEOTIDE SEQUENCE [LARGE SCALE GENOMIC DNA]</scope>
    <source>
        <strain evidence="12">SZHN2017</strain>
        <tissue evidence="12">Muscle</tissue>
    </source>
</reference>
<keyword evidence="7 8" id="KW-0624">Polysaccharide degradation</keyword>
<comment type="caution">
    <text evidence="12">The sequence shown here is derived from an EMBL/GenBank/DDBJ whole genome shotgun (WGS) entry which is preliminary data.</text>
</comment>
<evidence type="ECO:0000256" key="3">
    <source>
        <dbReference type="ARBA" id="ARBA00022801"/>
    </source>
</evidence>
<dbReference type="PANTHER" id="PTHR22298">
    <property type="entry name" value="ENDO-1,4-BETA-GLUCANASE"/>
    <property type="match status" value="1"/>
</dbReference>
<dbReference type="EC" id="3.2.1.4" evidence="9"/>
<evidence type="ECO:0000256" key="10">
    <source>
        <dbReference type="SAM" id="MobiDB-lite"/>
    </source>
</evidence>
<dbReference type="GO" id="GO:0008810">
    <property type="term" value="F:cellulase activity"/>
    <property type="evidence" value="ECO:0007669"/>
    <property type="project" value="UniProtKB-EC"/>
</dbReference>
<feature type="domain" description="Glycoside hydrolase family 9" evidence="11">
    <location>
        <begin position="295"/>
        <end position="450"/>
    </location>
</feature>
<comment type="similarity">
    <text evidence="2 8 9">Belongs to the glycosyl hydrolase 9 (cellulase E) family.</text>
</comment>
<evidence type="ECO:0000259" key="11">
    <source>
        <dbReference type="Pfam" id="PF00759"/>
    </source>
</evidence>
<dbReference type="SUPFAM" id="SSF48208">
    <property type="entry name" value="Six-hairpin glycosidases"/>
    <property type="match status" value="1"/>
</dbReference>
<dbReference type="InterPro" id="IPR012341">
    <property type="entry name" value="6hp_glycosidase-like_sf"/>
</dbReference>
<protein>
    <recommendedName>
        <fullName evidence="9">Endoglucanase</fullName>
        <ecNumber evidence="9">3.2.1.4</ecNumber>
    </recommendedName>
</protein>
<comment type="catalytic activity">
    <reaction evidence="1 9">
        <text>Endohydrolysis of (1-&gt;4)-beta-D-glucosidic linkages in cellulose, lichenin and cereal beta-D-glucans.</text>
        <dbReference type="EC" id="3.2.1.4"/>
    </reaction>
</comment>
<keyword evidence="3 8" id="KW-0378">Hydrolase</keyword>